<keyword evidence="3" id="KW-0285">Flavoprotein</keyword>
<sequence length="386" mass="42282">MNSLDIIIIGAGIGGLTAAIALQQQGHRVRLFDRKPELTPAGSAISIWPNGVKVLNALGLGDAIAAASGDMQTMSYSDREGKLLTRFSLQPLYETVNQTARPIARTALQRILLATAGEHNVTLGISCDFAEQRDGKTIAHFSDGSQLAADLLIAADGTHSKLRDLVTGQKTERRYCGYVNWNGRIEATSDLAPLTEWAQFVGDHKRVSLMPMGGGLFYFFFDVPLPAGTPNERSHYKEELSEHFQGWAEPVRRLVERLDPATIARVEIHDIEPLTSLINNRLVLLGDSAHAMAPDLGQGGCQAMEDAWVLAQLLTQHEDLSRALKAYDEARLERVASIVTRARKRAETTHGHDPVVTQAWYRELAYETGEAVLKGIEKTVEGGPLE</sequence>
<dbReference type="PANTHER" id="PTHR13789:SF309">
    <property type="entry name" value="PUTATIVE (AFU_ORTHOLOGUE AFUA_6G14510)-RELATED"/>
    <property type="match status" value="1"/>
</dbReference>
<dbReference type="EC" id="1.14.13.113" evidence="10"/>
<evidence type="ECO:0000256" key="12">
    <source>
        <dbReference type="ARBA" id="ARBA00047521"/>
    </source>
</evidence>
<evidence type="ECO:0000256" key="11">
    <source>
        <dbReference type="ARBA" id="ARBA00035262"/>
    </source>
</evidence>
<evidence type="ECO:0000256" key="6">
    <source>
        <dbReference type="ARBA" id="ARBA00023002"/>
    </source>
</evidence>
<keyword evidence="8 14" id="KW-0503">Monooxygenase</keyword>
<accession>A0ABQ2H211</accession>
<keyword evidence="5" id="KW-0274">FAD</keyword>
<keyword evidence="7" id="KW-0520">NAD</keyword>
<comment type="caution">
    <text evidence="14">The sequence shown here is derived from an EMBL/GenBank/DDBJ whole genome shotgun (WGS) entry which is preliminary data.</text>
</comment>
<evidence type="ECO:0000256" key="1">
    <source>
        <dbReference type="ARBA" id="ARBA00001974"/>
    </source>
</evidence>
<dbReference type="PANTHER" id="PTHR13789">
    <property type="entry name" value="MONOOXYGENASE"/>
    <property type="match status" value="1"/>
</dbReference>
<proteinExistence type="inferred from homology"/>
<dbReference type="Proteomes" id="UP000616499">
    <property type="component" value="Unassembled WGS sequence"/>
</dbReference>
<dbReference type="InterPro" id="IPR036188">
    <property type="entry name" value="FAD/NAD-bd_sf"/>
</dbReference>
<dbReference type="EMBL" id="BMNW01000008">
    <property type="protein sequence ID" value="GGM22106.1"/>
    <property type="molecule type" value="Genomic_DNA"/>
</dbReference>
<evidence type="ECO:0000256" key="9">
    <source>
        <dbReference type="ARBA" id="ARBA00035121"/>
    </source>
</evidence>
<evidence type="ECO:0000256" key="2">
    <source>
        <dbReference type="ARBA" id="ARBA00004705"/>
    </source>
</evidence>
<comment type="catalytic activity">
    <reaction evidence="12">
        <text>urate + NADH + O2 + H(+) = 5-hydroxyisourate + NAD(+) + H2O</text>
        <dbReference type="Rhea" id="RHEA:27329"/>
        <dbReference type="ChEBI" id="CHEBI:15377"/>
        <dbReference type="ChEBI" id="CHEBI:15378"/>
        <dbReference type="ChEBI" id="CHEBI:15379"/>
        <dbReference type="ChEBI" id="CHEBI:17775"/>
        <dbReference type="ChEBI" id="CHEBI:18072"/>
        <dbReference type="ChEBI" id="CHEBI:57540"/>
        <dbReference type="ChEBI" id="CHEBI:57945"/>
        <dbReference type="EC" id="1.14.13.113"/>
    </reaction>
</comment>
<protein>
    <recommendedName>
        <fullName evidence="11">FAD-dependent urate hydroxylase</fullName>
        <ecNumber evidence="10">1.14.13.113</ecNumber>
    </recommendedName>
</protein>
<evidence type="ECO:0000313" key="14">
    <source>
        <dbReference type="EMBL" id="GGM22106.1"/>
    </source>
</evidence>
<dbReference type="Gene3D" id="3.50.50.60">
    <property type="entry name" value="FAD/NAD(P)-binding domain"/>
    <property type="match status" value="1"/>
</dbReference>
<feature type="domain" description="FAD-binding" evidence="13">
    <location>
        <begin position="5"/>
        <end position="341"/>
    </location>
</feature>
<dbReference type="SUPFAM" id="SSF51905">
    <property type="entry name" value="FAD/NAD(P)-binding domain"/>
    <property type="match status" value="1"/>
</dbReference>
<evidence type="ECO:0000259" key="13">
    <source>
        <dbReference type="Pfam" id="PF01494"/>
    </source>
</evidence>
<dbReference type="InterPro" id="IPR002938">
    <property type="entry name" value="FAD-bd"/>
</dbReference>
<organism evidence="14 15">
    <name type="scientific">Pseudomonas asuensis</name>
    <dbReference type="NCBI Taxonomy" id="1825787"/>
    <lineage>
        <taxon>Bacteria</taxon>
        <taxon>Pseudomonadati</taxon>
        <taxon>Pseudomonadota</taxon>
        <taxon>Gammaproteobacteria</taxon>
        <taxon>Pseudomonadales</taxon>
        <taxon>Pseudomonadaceae</taxon>
        <taxon>Pseudomonas</taxon>
    </lineage>
</organism>
<evidence type="ECO:0000256" key="4">
    <source>
        <dbReference type="ARBA" id="ARBA00022631"/>
    </source>
</evidence>
<evidence type="ECO:0000256" key="8">
    <source>
        <dbReference type="ARBA" id="ARBA00023033"/>
    </source>
</evidence>
<reference evidence="15" key="1">
    <citation type="journal article" date="2019" name="Int. J. Syst. Evol. Microbiol.">
        <title>The Global Catalogue of Microorganisms (GCM) 10K type strain sequencing project: providing services to taxonomists for standard genome sequencing and annotation.</title>
        <authorList>
            <consortium name="The Broad Institute Genomics Platform"/>
            <consortium name="The Broad Institute Genome Sequencing Center for Infectious Disease"/>
            <person name="Wu L."/>
            <person name="Ma J."/>
        </authorList>
    </citation>
    <scope>NUCLEOTIDE SEQUENCE [LARGE SCALE GENOMIC DNA]</scope>
    <source>
        <strain evidence="15">JCM 13501</strain>
    </source>
</reference>
<comment type="pathway">
    <text evidence="2">Purine metabolism; urate degradation.</text>
</comment>
<dbReference type="NCBIfam" id="NF033623">
    <property type="entry name" value="urate_HpxO"/>
    <property type="match status" value="1"/>
</dbReference>
<name>A0ABQ2H211_9PSED</name>
<evidence type="ECO:0000256" key="5">
    <source>
        <dbReference type="ARBA" id="ARBA00022827"/>
    </source>
</evidence>
<comment type="cofactor">
    <cofactor evidence="1">
        <name>FAD</name>
        <dbReference type="ChEBI" id="CHEBI:57692"/>
    </cofactor>
</comment>
<keyword evidence="15" id="KW-1185">Reference proteome</keyword>
<dbReference type="GO" id="GO:0004497">
    <property type="term" value="F:monooxygenase activity"/>
    <property type="evidence" value="ECO:0007669"/>
    <property type="project" value="UniProtKB-KW"/>
</dbReference>
<evidence type="ECO:0000256" key="7">
    <source>
        <dbReference type="ARBA" id="ARBA00023027"/>
    </source>
</evidence>
<evidence type="ECO:0000313" key="15">
    <source>
        <dbReference type="Proteomes" id="UP000616499"/>
    </source>
</evidence>
<dbReference type="RefSeq" id="WP_188867520.1">
    <property type="nucleotide sequence ID" value="NZ_BMNW01000008.1"/>
</dbReference>
<keyword evidence="6" id="KW-0560">Oxidoreductase</keyword>
<dbReference type="InterPro" id="IPR050493">
    <property type="entry name" value="FAD-dep_Monooxygenase_BioMet"/>
</dbReference>
<dbReference type="PRINTS" id="PR00420">
    <property type="entry name" value="RNGMNOXGNASE"/>
</dbReference>
<evidence type="ECO:0000256" key="3">
    <source>
        <dbReference type="ARBA" id="ARBA00022630"/>
    </source>
</evidence>
<dbReference type="Pfam" id="PF01494">
    <property type="entry name" value="FAD_binding_3"/>
    <property type="match status" value="1"/>
</dbReference>
<dbReference type="InterPro" id="IPR047712">
    <property type="entry name" value="HpxO"/>
</dbReference>
<evidence type="ECO:0000256" key="10">
    <source>
        <dbReference type="ARBA" id="ARBA00035128"/>
    </source>
</evidence>
<gene>
    <name evidence="14" type="ORF">GCM10009425_36190</name>
</gene>
<comment type="similarity">
    <text evidence="9">Belongs to the FAD-dependent urate hydroxylase family.</text>
</comment>
<keyword evidence="4" id="KW-0659">Purine metabolism</keyword>